<keyword evidence="2" id="KW-0233">DNA recombination</keyword>
<keyword evidence="7" id="KW-1185">Reference proteome</keyword>
<dbReference type="Gene3D" id="1.10.150.130">
    <property type="match status" value="1"/>
</dbReference>
<dbReference type="Proteomes" id="UP000568839">
    <property type="component" value="Unassembled WGS sequence"/>
</dbReference>
<evidence type="ECO:0000313" key="6">
    <source>
        <dbReference type="EMBL" id="MBB6449227.1"/>
    </source>
</evidence>
<evidence type="ECO:0000256" key="1">
    <source>
        <dbReference type="ARBA" id="ARBA00023125"/>
    </source>
</evidence>
<feature type="domain" description="Core-binding (CB)" evidence="5">
    <location>
        <begin position="6"/>
        <end position="95"/>
    </location>
</feature>
<protein>
    <submittedName>
        <fullName evidence="6">Site-specific recombinase XerD</fullName>
    </submittedName>
</protein>
<sequence length="327" mass="37879">MHPQGEKLPKEAQHFLDFLASRGRKPSTLRRYAYDLADFYSFAFIHGDQKTASNDLLDPSLLEDYFAFMIERRKYNHKTTKRIAAVLKRYFYFLSQTYGLGSNPMESVTLPPADDEKITQDHLLSAGEIRQLLTSIESDLGLSEEQAQARPLLAPRNKVMIQLLLHQGLRLQELHGLSLDDVNFGTGTMTVSPEDGEVKKREIQLSKNDRRDLHRYVQMIPKPVRPYPGEGHPLFVSFDFQKQTYRWSYEDDEPKRLTIVAMQKMIREESKRAGLAPGKSAQHFRHTYIVSALKHGHTLEELQEKLGLHSELVLLRYQEYVNHIRSK</sequence>
<dbReference type="EMBL" id="JACHHJ010000001">
    <property type="protein sequence ID" value="MBB6449227.1"/>
    <property type="molecule type" value="Genomic_DNA"/>
</dbReference>
<evidence type="ECO:0000256" key="3">
    <source>
        <dbReference type="PROSITE-ProRule" id="PRU01248"/>
    </source>
</evidence>
<dbReference type="AlphaFoldDB" id="A0A841PK35"/>
<evidence type="ECO:0000313" key="7">
    <source>
        <dbReference type="Proteomes" id="UP000568839"/>
    </source>
</evidence>
<dbReference type="PANTHER" id="PTHR30349:SF86">
    <property type="entry name" value="INTEGRASE_RECOMBINASE AQ_AA09-RELATED"/>
    <property type="match status" value="1"/>
</dbReference>
<reference evidence="6 7" key="1">
    <citation type="submission" date="2020-08" db="EMBL/GenBank/DDBJ databases">
        <title>Genomic Encyclopedia of Type Strains, Phase IV (KMG-IV): sequencing the most valuable type-strain genomes for metagenomic binning, comparative biology and taxonomic classification.</title>
        <authorList>
            <person name="Goeker M."/>
        </authorList>
    </citation>
    <scope>NUCLEOTIDE SEQUENCE [LARGE SCALE GENOMIC DNA]</scope>
    <source>
        <strain evidence="6 7">DSM 21769</strain>
    </source>
</reference>
<dbReference type="InterPro" id="IPR002104">
    <property type="entry name" value="Integrase_catalytic"/>
</dbReference>
<organism evidence="6 7">
    <name type="scientific">Geomicrobium halophilum</name>
    <dbReference type="NCBI Taxonomy" id="549000"/>
    <lineage>
        <taxon>Bacteria</taxon>
        <taxon>Bacillati</taxon>
        <taxon>Bacillota</taxon>
        <taxon>Bacilli</taxon>
        <taxon>Bacillales</taxon>
        <taxon>Geomicrobium</taxon>
    </lineage>
</organism>
<evidence type="ECO:0000259" key="5">
    <source>
        <dbReference type="PROSITE" id="PS51900"/>
    </source>
</evidence>
<dbReference type="GO" id="GO:0003677">
    <property type="term" value="F:DNA binding"/>
    <property type="evidence" value="ECO:0007669"/>
    <property type="project" value="UniProtKB-UniRule"/>
</dbReference>
<proteinExistence type="predicted"/>
<dbReference type="InterPro" id="IPR050090">
    <property type="entry name" value="Tyrosine_recombinase_XerCD"/>
</dbReference>
<gene>
    <name evidence="6" type="ORF">HNR44_001176</name>
</gene>
<dbReference type="Pfam" id="PF00589">
    <property type="entry name" value="Phage_integrase"/>
    <property type="match status" value="1"/>
</dbReference>
<accession>A0A841PK35</accession>
<evidence type="ECO:0000256" key="2">
    <source>
        <dbReference type="ARBA" id="ARBA00023172"/>
    </source>
</evidence>
<dbReference type="PROSITE" id="PS51900">
    <property type="entry name" value="CB"/>
    <property type="match status" value="1"/>
</dbReference>
<dbReference type="PANTHER" id="PTHR30349">
    <property type="entry name" value="PHAGE INTEGRASE-RELATED"/>
    <property type="match status" value="1"/>
</dbReference>
<comment type="caution">
    <text evidence="6">The sequence shown here is derived from an EMBL/GenBank/DDBJ whole genome shotgun (WGS) entry which is preliminary data.</text>
</comment>
<dbReference type="SUPFAM" id="SSF56349">
    <property type="entry name" value="DNA breaking-rejoining enzymes"/>
    <property type="match status" value="1"/>
</dbReference>
<dbReference type="GO" id="GO:0006310">
    <property type="term" value="P:DNA recombination"/>
    <property type="evidence" value="ECO:0007669"/>
    <property type="project" value="UniProtKB-KW"/>
</dbReference>
<dbReference type="InterPro" id="IPR044068">
    <property type="entry name" value="CB"/>
</dbReference>
<dbReference type="RefSeq" id="WP_184403127.1">
    <property type="nucleotide sequence ID" value="NZ_JACHHJ010000001.1"/>
</dbReference>
<dbReference type="CDD" id="cd00397">
    <property type="entry name" value="DNA_BRE_C"/>
    <property type="match status" value="1"/>
</dbReference>
<dbReference type="InterPro" id="IPR010998">
    <property type="entry name" value="Integrase_recombinase_N"/>
</dbReference>
<keyword evidence="1 3" id="KW-0238">DNA-binding</keyword>
<dbReference type="GO" id="GO:0015074">
    <property type="term" value="P:DNA integration"/>
    <property type="evidence" value="ECO:0007669"/>
    <property type="project" value="InterPro"/>
</dbReference>
<dbReference type="Gene3D" id="1.10.443.10">
    <property type="entry name" value="Intergrase catalytic core"/>
    <property type="match status" value="1"/>
</dbReference>
<dbReference type="InterPro" id="IPR011010">
    <property type="entry name" value="DNA_brk_join_enz"/>
</dbReference>
<dbReference type="InterPro" id="IPR013762">
    <property type="entry name" value="Integrase-like_cat_sf"/>
</dbReference>
<name>A0A841PK35_9BACL</name>
<evidence type="ECO:0000259" key="4">
    <source>
        <dbReference type="PROSITE" id="PS51898"/>
    </source>
</evidence>
<dbReference type="PROSITE" id="PS51898">
    <property type="entry name" value="TYR_RECOMBINASE"/>
    <property type="match status" value="1"/>
</dbReference>
<feature type="domain" description="Tyr recombinase" evidence="4">
    <location>
        <begin position="119"/>
        <end position="327"/>
    </location>
</feature>